<sequence>MIISSYVKAWADLLRPGAMKVVGFGVALSLGLLVAIYVAMVMLIGWLVPDSFSLPFIGEIGHIDTALSIVSAGVILFASIFLMVPVASAFTGFFLEDVAEMVEDVHYPTLPPVRKLTFAEGMRDTVRFFGVILVANIIALMIYPFVIPLAPFLFFGLNGYLLGREYFQMAAFRRMEREAALELYERNKVTIWAAGALMAVPLSIPLVNLFVPVLGAAGFTHLFHAITGRRG</sequence>
<name>A0ABX3MWX3_9RHOB</name>
<gene>
    <name evidence="6" type="ORF">BMI91_08905</name>
</gene>
<keyword evidence="2 5" id="KW-0812">Transmembrane</keyword>
<reference evidence="6 7" key="1">
    <citation type="submission" date="2016-11" db="EMBL/GenBank/DDBJ databases">
        <title>A multilocus sequence analysis scheme for characterization of bacteria in the genus Thioclava.</title>
        <authorList>
            <person name="Liu Y."/>
            <person name="Shao Z."/>
        </authorList>
    </citation>
    <scope>NUCLEOTIDE SEQUENCE [LARGE SCALE GENOMIC DNA]</scope>
    <source>
        <strain evidence="6 7">TAW-CT134</strain>
    </source>
</reference>
<accession>A0ABX3MWX3</accession>
<evidence type="ECO:0000256" key="4">
    <source>
        <dbReference type="ARBA" id="ARBA00023136"/>
    </source>
</evidence>
<organism evidence="6 7">
    <name type="scientific">Thioclava sediminum</name>
    <dbReference type="NCBI Taxonomy" id="1915319"/>
    <lineage>
        <taxon>Bacteria</taxon>
        <taxon>Pseudomonadati</taxon>
        <taxon>Pseudomonadota</taxon>
        <taxon>Alphaproteobacteria</taxon>
        <taxon>Rhodobacterales</taxon>
        <taxon>Paracoccaceae</taxon>
        <taxon>Thioclava</taxon>
    </lineage>
</organism>
<evidence type="ECO:0000256" key="3">
    <source>
        <dbReference type="ARBA" id="ARBA00022989"/>
    </source>
</evidence>
<evidence type="ECO:0000313" key="6">
    <source>
        <dbReference type="EMBL" id="OOY24175.1"/>
    </source>
</evidence>
<feature type="transmembrane region" description="Helical" evidence="5">
    <location>
        <begin position="125"/>
        <end position="143"/>
    </location>
</feature>
<dbReference type="RefSeq" id="WP_078548420.1">
    <property type="nucleotide sequence ID" value="NZ_MPZV01000002.1"/>
</dbReference>
<protein>
    <recommendedName>
        <fullName evidence="8">CysZ-like protein</fullName>
    </recommendedName>
</protein>
<keyword evidence="3 5" id="KW-1133">Transmembrane helix</keyword>
<evidence type="ECO:0000313" key="7">
    <source>
        <dbReference type="Proteomes" id="UP000190787"/>
    </source>
</evidence>
<dbReference type="InterPro" id="IPR059112">
    <property type="entry name" value="CysZ/EI24"/>
</dbReference>
<evidence type="ECO:0000256" key="1">
    <source>
        <dbReference type="ARBA" id="ARBA00004141"/>
    </source>
</evidence>
<keyword evidence="4 5" id="KW-0472">Membrane</keyword>
<comment type="caution">
    <text evidence="6">The sequence shown here is derived from an EMBL/GenBank/DDBJ whole genome shotgun (WGS) entry which is preliminary data.</text>
</comment>
<keyword evidence="7" id="KW-1185">Reference proteome</keyword>
<dbReference type="Proteomes" id="UP000190787">
    <property type="component" value="Unassembled WGS sequence"/>
</dbReference>
<evidence type="ECO:0008006" key="8">
    <source>
        <dbReference type="Google" id="ProtNLM"/>
    </source>
</evidence>
<dbReference type="Pfam" id="PF07264">
    <property type="entry name" value="EI24"/>
    <property type="match status" value="1"/>
</dbReference>
<proteinExistence type="predicted"/>
<feature type="transmembrane region" description="Helical" evidence="5">
    <location>
        <begin position="188"/>
        <end position="204"/>
    </location>
</feature>
<evidence type="ECO:0000256" key="5">
    <source>
        <dbReference type="SAM" id="Phobius"/>
    </source>
</evidence>
<feature type="transmembrane region" description="Helical" evidence="5">
    <location>
        <begin position="68"/>
        <end position="95"/>
    </location>
</feature>
<evidence type="ECO:0000256" key="2">
    <source>
        <dbReference type="ARBA" id="ARBA00022692"/>
    </source>
</evidence>
<comment type="subcellular location">
    <subcellularLocation>
        <location evidence="1">Membrane</location>
        <topology evidence="1">Multi-pass membrane protein</topology>
    </subcellularLocation>
</comment>
<dbReference type="EMBL" id="MPZV01000002">
    <property type="protein sequence ID" value="OOY24175.1"/>
    <property type="molecule type" value="Genomic_DNA"/>
</dbReference>
<feature type="transmembrane region" description="Helical" evidence="5">
    <location>
        <begin position="21"/>
        <end position="48"/>
    </location>
</feature>